<organism evidence="3 4">
    <name type="scientific">Celeribacter neptunius</name>
    <dbReference type="NCBI Taxonomy" id="588602"/>
    <lineage>
        <taxon>Bacteria</taxon>
        <taxon>Pseudomonadati</taxon>
        <taxon>Pseudomonadota</taxon>
        <taxon>Alphaproteobacteria</taxon>
        <taxon>Rhodobacterales</taxon>
        <taxon>Roseobacteraceae</taxon>
        <taxon>Celeribacter</taxon>
    </lineage>
</organism>
<keyword evidence="4" id="KW-1185">Reference proteome</keyword>
<feature type="domain" description="MobA-like NTP transferase" evidence="2">
    <location>
        <begin position="21"/>
        <end position="172"/>
    </location>
</feature>
<dbReference type="InterPro" id="IPR025877">
    <property type="entry name" value="MobA-like_NTP_Trfase"/>
</dbReference>
<dbReference type="STRING" id="588602.SAMN04487991_3415"/>
<dbReference type="AlphaFoldDB" id="A0A1I3VL44"/>
<keyword evidence="1" id="KW-0460">Magnesium</keyword>
<gene>
    <name evidence="3" type="ORF">SAMN04487991_3415</name>
</gene>
<dbReference type="GO" id="GO:0016779">
    <property type="term" value="F:nucleotidyltransferase activity"/>
    <property type="evidence" value="ECO:0007669"/>
    <property type="project" value="UniProtKB-KW"/>
</dbReference>
<evidence type="ECO:0000256" key="1">
    <source>
        <dbReference type="ARBA" id="ARBA00022842"/>
    </source>
</evidence>
<dbReference type="InterPro" id="IPR029044">
    <property type="entry name" value="Nucleotide-diphossugar_trans"/>
</dbReference>
<accession>A0A1I3VL44</accession>
<evidence type="ECO:0000313" key="4">
    <source>
        <dbReference type="Proteomes" id="UP000199630"/>
    </source>
</evidence>
<name>A0A1I3VL44_9RHOB</name>
<proteinExistence type="predicted"/>
<dbReference type="SUPFAM" id="SSF53448">
    <property type="entry name" value="Nucleotide-diphospho-sugar transferases"/>
    <property type="match status" value="1"/>
</dbReference>
<sequence length="197" mass="20800">MPNSTENRLEEGRPEPRARAVIVLAAGASRRFGPEDKLLAHLGDSPLANAAFTLAAGTEAAQRLAIVASDEVADLAARAGLATVRLAAGGPQSASLKAGLHRLAPGIGEVLILLADMPWVARGDIDALLARGAPACARIGPARLPPALLPARWVPEILRVEADQGARSWLSRIPTDHCLALPENHLRDIDRPEDMPR</sequence>
<keyword evidence="3" id="KW-0548">Nucleotidyltransferase</keyword>
<dbReference type="Pfam" id="PF12804">
    <property type="entry name" value="NTP_transf_3"/>
    <property type="match status" value="1"/>
</dbReference>
<keyword evidence="3" id="KW-0808">Transferase</keyword>
<protein>
    <submittedName>
        <fullName evidence="3">Molybdenum cofactor cytidylyltransferase</fullName>
    </submittedName>
</protein>
<dbReference type="Gene3D" id="3.90.550.10">
    <property type="entry name" value="Spore Coat Polysaccharide Biosynthesis Protein SpsA, Chain A"/>
    <property type="match status" value="1"/>
</dbReference>
<evidence type="ECO:0000313" key="3">
    <source>
        <dbReference type="EMBL" id="SFJ95809.1"/>
    </source>
</evidence>
<dbReference type="PANTHER" id="PTHR43777">
    <property type="entry name" value="MOLYBDENUM COFACTOR CYTIDYLYLTRANSFERASE"/>
    <property type="match status" value="1"/>
</dbReference>
<dbReference type="Proteomes" id="UP000199630">
    <property type="component" value="Unassembled WGS sequence"/>
</dbReference>
<reference evidence="4" key="1">
    <citation type="submission" date="2016-10" db="EMBL/GenBank/DDBJ databases">
        <authorList>
            <person name="Varghese N."/>
            <person name="Submissions S."/>
        </authorList>
    </citation>
    <scope>NUCLEOTIDE SEQUENCE [LARGE SCALE GENOMIC DNA]</scope>
    <source>
        <strain evidence="4">DSM 26471</strain>
    </source>
</reference>
<evidence type="ECO:0000259" key="2">
    <source>
        <dbReference type="Pfam" id="PF12804"/>
    </source>
</evidence>
<dbReference type="EMBL" id="FORH01000007">
    <property type="protein sequence ID" value="SFJ95809.1"/>
    <property type="molecule type" value="Genomic_DNA"/>
</dbReference>
<dbReference type="PANTHER" id="PTHR43777:SF1">
    <property type="entry name" value="MOLYBDENUM COFACTOR CYTIDYLYLTRANSFERASE"/>
    <property type="match status" value="1"/>
</dbReference>